<dbReference type="CDD" id="cd23814">
    <property type="entry name" value="UEV_AKTIP"/>
    <property type="match status" value="1"/>
</dbReference>
<dbReference type="OrthoDB" id="5596422at2759"/>
<organism evidence="1 2">
    <name type="scientific">Triparma laevis f. longispina</name>
    <dbReference type="NCBI Taxonomy" id="1714387"/>
    <lineage>
        <taxon>Eukaryota</taxon>
        <taxon>Sar</taxon>
        <taxon>Stramenopiles</taxon>
        <taxon>Ochrophyta</taxon>
        <taxon>Bolidophyceae</taxon>
        <taxon>Parmales</taxon>
        <taxon>Triparmaceae</taxon>
        <taxon>Triparma</taxon>
    </lineage>
</organism>
<evidence type="ECO:0000313" key="2">
    <source>
        <dbReference type="Proteomes" id="UP001165122"/>
    </source>
</evidence>
<dbReference type="InterPro" id="IPR016135">
    <property type="entry name" value="UBQ-conjugating_enzyme/RWD"/>
</dbReference>
<comment type="caution">
    <text evidence="1">The sequence shown here is derived from an EMBL/GenBank/DDBJ whole genome shotgun (WGS) entry which is preliminary data.</text>
</comment>
<dbReference type="Gene3D" id="3.10.110.10">
    <property type="entry name" value="Ubiquitin Conjugating Enzyme"/>
    <property type="match status" value="1"/>
</dbReference>
<dbReference type="SUPFAM" id="SSF54495">
    <property type="entry name" value="UBC-like"/>
    <property type="match status" value="1"/>
</dbReference>
<protein>
    <recommendedName>
        <fullName evidence="3">UBC core domain-containing protein</fullName>
    </recommendedName>
</protein>
<evidence type="ECO:0000313" key="1">
    <source>
        <dbReference type="EMBL" id="GMH69760.1"/>
    </source>
</evidence>
<name>A0A9W7AL49_9STRA</name>
<gene>
    <name evidence="1" type="ORF">TrLO_g11273</name>
</gene>
<reference evidence="2" key="1">
    <citation type="journal article" date="2023" name="Commun. Biol.">
        <title>Genome analysis of Parmales, the sister group of diatoms, reveals the evolutionary specialization of diatoms from phago-mixotrophs to photoautotrophs.</title>
        <authorList>
            <person name="Ban H."/>
            <person name="Sato S."/>
            <person name="Yoshikawa S."/>
            <person name="Yamada K."/>
            <person name="Nakamura Y."/>
            <person name="Ichinomiya M."/>
            <person name="Sato N."/>
            <person name="Blanc-Mathieu R."/>
            <person name="Endo H."/>
            <person name="Kuwata A."/>
            <person name="Ogata H."/>
        </authorList>
    </citation>
    <scope>NUCLEOTIDE SEQUENCE [LARGE SCALE GENOMIC DNA]</scope>
    <source>
        <strain evidence="2">NIES 3700</strain>
    </source>
</reference>
<dbReference type="EMBL" id="BRXW01000609">
    <property type="protein sequence ID" value="GMH69760.1"/>
    <property type="molecule type" value="Genomic_DNA"/>
</dbReference>
<dbReference type="Proteomes" id="UP001165122">
    <property type="component" value="Unassembled WGS sequence"/>
</dbReference>
<keyword evidence="2" id="KW-1185">Reference proteome</keyword>
<dbReference type="AlphaFoldDB" id="A0A9W7AL49"/>
<sequence length="233" mass="26368">MPSPDPSTLASSLAIEYGHLKNHAPTGVHLLPTEDPLKFVGAIFIRRGSYQNAIYKFHIKLPPNSTSPNIYNSPGSWPEVYFEGVIPYNPMVRSHDGFLDVQSGFFYWNEREMEGKCYLVTLLTYIKKIFYLKRFGIVDDASKDSTQIGILGSQEIDRAYYANNLAAELFGSDKEGYERKVMDNVVESQEKVYEGEGWRFFSRRGGGVRGELREGMKGEEILRVVEGEEGRGS</sequence>
<proteinExistence type="predicted"/>
<accession>A0A9W7AL49</accession>
<evidence type="ECO:0008006" key="3">
    <source>
        <dbReference type="Google" id="ProtNLM"/>
    </source>
</evidence>